<dbReference type="AlphaFoldDB" id="A0A2G0CGS1"/>
<dbReference type="Gene3D" id="2.50.20.20">
    <property type="match status" value="1"/>
</dbReference>
<accession>A0A2G0CGS1</accession>
<dbReference type="Proteomes" id="UP000226437">
    <property type="component" value="Unassembled WGS sequence"/>
</dbReference>
<dbReference type="InterPro" id="IPR050361">
    <property type="entry name" value="MPP/UQCRC_Complex"/>
</dbReference>
<dbReference type="PANTHER" id="PTHR11851:SF224">
    <property type="entry name" value="PROCESSING PROTEASE"/>
    <property type="match status" value="1"/>
</dbReference>
<dbReference type="InterPro" id="IPR007863">
    <property type="entry name" value="Peptidase_M16_C"/>
</dbReference>
<dbReference type="Pfam" id="PF05193">
    <property type="entry name" value="Peptidase_M16_C"/>
    <property type="match status" value="1"/>
</dbReference>
<evidence type="ECO:0000313" key="5">
    <source>
        <dbReference type="EMBL" id="PHK99158.1"/>
    </source>
</evidence>
<comment type="caution">
    <text evidence="5">The sequence shown here is derived from an EMBL/GenBank/DDBJ whole genome shotgun (WGS) entry which is preliminary data.</text>
</comment>
<reference evidence="5 6" key="1">
    <citation type="submission" date="2017-10" db="EMBL/GenBank/DDBJ databases">
        <title>The draft genome sequence of Lewinella marina KCTC 32374.</title>
        <authorList>
            <person name="Wang K."/>
        </authorList>
    </citation>
    <scope>NUCLEOTIDE SEQUENCE [LARGE SCALE GENOMIC DNA]</scope>
    <source>
        <strain evidence="5 6">MKG-38</strain>
    </source>
</reference>
<name>A0A2G0CGS1_9BACT</name>
<dbReference type="PROSITE" id="PS51257">
    <property type="entry name" value="PROKAR_LIPOPROTEIN"/>
    <property type="match status" value="1"/>
</dbReference>
<dbReference type="SUPFAM" id="SSF63411">
    <property type="entry name" value="LuxS/MPP-like metallohydrolase"/>
    <property type="match status" value="2"/>
</dbReference>
<dbReference type="OrthoDB" id="9811314at2"/>
<sequence length="711" mass="78167">MQRICFSLAALLLLLITACGTPKNTTAPAPSPEPAPAPTETAEADFRATAPEPGPAPEIKLGDFEDFTLDNGLQVVLVENHKLPRVSYQLFVDVPPHLEGKYAGTQQLLGSMLSRATSEMSKEEIDEAIDFIGATLSTSGSGAYASTITKYKDQVMELMADVILKAEFPQEEFAKVKEDTRAALVQQLSTPDAIASRVRQAITYGSNHPYGELMTEATLDSITLEVVKAAYETYFVPNRSYLVMVGDLTPEEARRLATEHFSDWEAKEVAAPEFPTPQPPAGVTVNFVPRNGSVQSNVVISHPVDLQPGTKESIRANLLNIALGSGFNGRLFANLREDKGYTYGAYSSIGDDPLVGNFRAYANVRNEVTDSSITEFMYELNRIASEPLDSTELANAKMQIAGSFGRALESPQRIAGYALNTIRYDLDRDFYPEYLQVVQNTSLNDVSEVARDIITPRNTHIIVVGDRAEAEKLARFATSGKVNYYDVNGQPVQQEEMSAPVDLTPEKVIMDYFQAIGGREPALALENVSMTMEGSVQGQTIRQTMATTRDGRMSSQTNMMGMTVADQRYADGKAQVKQQGQNIPLPEAAVQAMAEQAVIFPESNYLDRLDKITLEGVESVDGERAYILAVETPAGTVREYYDAETGLKRRTERQQGPQTVTQTYSDYQATPEGILFPREMVLEGMAPFPIQLQVTELKLNTELDPALFEMD</sequence>
<keyword evidence="6" id="KW-1185">Reference proteome</keyword>
<protein>
    <submittedName>
        <fullName evidence="5">Peptidase M16</fullName>
    </submittedName>
</protein>
<feature type="region of interest" description="Disordered" evidence="1">
    <location>
        <begin position="25"/>
        <end position="60"/>
    </location>
</feature>
<evidence type="ECO:0000313" key="6">
    <source>
        <dbReference type="Proteomes" id="UP000226437"/>
    </source>
</evidence>
<dbReference type="PANTHER" id="PTHR11851">
    <property type="entry name" value="METALLOPROTEASE"/>
    <property type="match status" value="1"/>
</dbReference>
<feature type="signal peptide" evidence="2">
    <location>
        <begin position="1"/>
        <end position="20"/>
    </location>
</feature>
<feature type="domain" description="Peptidase M16 N-terminal" evidence="3">
    <location>
        <begin position="75"/>
        <end position="207"/>
    </location>
</feature>
<dbReference type="EMBL" id="PDLO01000002">
    <property type="protein sequence ID" value="PHK99158.1"/>
    <property type="molecule type" value="Genomic_DNA"/>
</dbReference>
<evidence type="ECO:0000256" key="1">
    <source>
        <dbReference type="SAM" id="MobiDB-lite"/>
    </source>
</evidence>
<dbReference type="Gene3D" id="3.30.830.10">
    <property type="entry name" value="Metalloenzyme, LuxS/M16 peptidase-like"/>
    <property type="match status" value="2"/>
</dbReference>
<gene>
    <name evidence="5" type="ORF">CGL56_06785</name>
</gene>
<dbReference type="InterPro" id="IPR011249">
    <property type="entry name" value="Metalloenz_LuxS/M16"/>
</dbReference>
<dbReference type="Pfam" id="PF00675">
    <property type="entry name" value="Peptidase_M16"/>
    <property type="match status" value="1"/>
</dbReference>
<feature type="chain" id="PRO_5013773560" evidence="2">
    <location>
        <begin position="21"/>
        <end position="711"/>
    </location>
</feature>
<feature type="domain" description="Peptidase M16 C-terminal" evidence="4">
    <location>
        <begin position="221"/>
        <end position="399"/>
    </location>
</feature>
<proteinExistence type="predicted"/>
<dbReference type="RefSeq" id="WP_099105775.1">
    <property type="nucleotide sequence ID" value="NZ_JAATJF010000002.1"/>
</dbReference>
<dbReference type="InterPro" id="IPR011765">
    <property type="entry name" value="Pept_M16_N"/>
</dbReference>
<organism evidence="5 6">
    <name type="scientific">Neolewinella marina</name>
    <dbReference type="NCBI Taxonomy" id="438751"/>
    <lineage>
        <taxon>Bacteria</taxon>
        <taxon>Pseudomonadati</taxon>
        <taxon>Bacteroidota</taxon>
        <taxon>Saprospiria</taxon>
        <taxon>Saprospirales</taxon>
        <taxon>Lewinellaceae</taxon>
        <taxon>Neolewinella</taxon>
    </lineage>
</organism>
<evidence type="ECO:0000259" key="3">
    <source>
        <dbReference type="Pfam" id="PF00675"/>
    </source>
</evidence>
<keyword evidence="2" id="KW-0732">Signal</keyword>
<evidence type="ECO:0000256" key="2">
    <source>
        <dbReference type="SAM" id="SignalP"/>
    </source>
</evidence>
<evidence type="ECO:0000259" key="4">
    <source>
        <dbReference type="Pfam" id="PF05193"/>
    </source>
</evidence>
<dbReference type="GO" id="GO:0046872">
    <property type="term" value="F:metal ion binding"/>
    <property type="evidence" value="ECO:0007669"/>
    <property type="project" value="InterPro"/>
</dbReference>